<feature type="domain" description="CobQ/CobB/MinD/ParA nucleotide binding" evidence="5">
    <location>
        <begin position="5"/>
        <end position="227"/>
    </location>
</feature>
<dbReference type="CDD" id="cd01750">
    <property type="entry name" value="GATase1_CobQ"/>
    <property type="match status" value="1"/>
</dbReference>
<evidence type="ECO:0000259" key="5">
    <source>
        <dbReference type="Pfam" id="PF01656"/>
    </source>
</evidence>
<dbReference type="GO" id="GO:0015420">
    <property type="term" value="F:ABC-type vitamin B12 transporter activity"/>
    <property type="evidence" value="ECO:0007669"/>
    <property type="project" value="UniProtKB-UniRule"/>
</dbReference>
<comment type="similarity">
    <text evidence="4">Belongs to the CobB/CobQ family. CobQ subfamily.</text>
</comment>
<dbReference type="PANTHER" id="PTHR21343:SF1">
    <property type="entry name" value="COBYRIC ACID SYNTHASE"/>
    <property type="match status" value="1"/>
</dbReference>
<evidence type="ECO:0000256" key="3">
    <source>
        <dbReference type="ARBA" id="ARBA00022962"/>
    </source>
</evidence>
<gene>
    <name evidence="4" type="primary">cobQ</name>
    <name evidence="7" type="ORF">ENJ96_01480</name>
</gene>
<dbReference type="AlphaFoldDB" id="A0A7V5NYE1"/>
<evidence type="ECO:0000313" key="7">
    <source>
        <dbReference type="EMBL" id="HHI96504.1"/>
    </source>
</evidence>
<evidence type="ECO:0000256" key="2">
    <source>
        <dbReference type="ARBA" id="ARBA00022573"/>
    </source>
</evidence>
<comment type="pathway">
    <text evidence="1 4">Cofactor biosynthesis; adenosylcobalamin biosynthesis.</text>
</comment>
<dbReference type="Gene3D" id="3.40.50.300">
    <property type="entry name" value="P-loop containing nucleotide triphosphate hydrolases"/>
    <property type="match status" value="1"/>
</dbReference>
<keyword evidence="2 4" id="KW-0169">Cobalamin biosynthesis</keyword>
<feature type="domain" description="CobB/CobQ-like glutamine amidotransferase" evidence="6">
    <location>
        <begin position="252"/>
        <end position="422"/>
    </location>
</feature>
<dbReference type="NCBIfam" id="NF001989">
    <property type="entry name" value="PRK00784.1"/>
    <property type="match status" value="1"/>
</dbReference>
<dbReference type="Proteomes" id="UP000886101">
    <property type="component" value="Unassembled WGS sequence"/>
</dbReference>
<dbReference type="NCBIfam" id="TIGR00313">
    <property type="entry name" value="cobQ"/>
    <property type="match status" value="1"/>
</dbReference>
<dbReference type="GO" id="GO:0003824">
    <property type="term" value="F:catalytic activity"/>
    <property type="evidence" value="ECO:0007669"/>
    <property type="project" value="InterPro"/>
</dbReference>
<evidence type="ECO:0000259" key="6">
    <source>
        <dbReference type="Pfam" id="PF07685"/>
    </source>
</evidence>
<dbReference type="UniPathway" id="UPA00148"/>
<dbReference type="Pfam" id="PF01656">
    <property type="entry name" value="CbiA"/>
    <property type="match status" value="1"/>
</dbReference>
<dbReference type="InterPro" id="IPR002586">
    <property type="entry name" value="CobQ/CobB/MinD/ParA_Nub-bd_dom"/>
</dbReference>
<keyword evidence="3 4" id="KW-0315">Glutamine amidotransferase</keyword>
<dbReference type="InterPro" id="IPR004459">
    <property type="entry name" value="CobQ_synth"/>
</dbReference>
<evidence type="ECO:0000256" key="4">
    <source>
        <dbReference type="HAMAP-Rule" id="MF_00028"/>
    </source>
</evidence>
<dbReference type="Gene3D" id="3.40.50.880">
    <property type="match status" value="1"/>
</dbReference>
<dbReference type="PROSITE" id="PS51274">
    <property type="entry name" value="GATASE_COBBQ"/>
    <property type="match status" value="1"/>
</dbReference>
<sequence>MAKILAVVGTMSSVGKSLLTAVIAHHFAQAGLKVFPFKAQNMSLNAFATEEGEMAYAQVFQAWAAGRKPTVEMNPLLLKPMGNLTSEIIFLGQSEGKLSSAAFRRFKAHYKERVFEVFEKVLAENELVVVEGAGSLAELNLLKDDFVNYEIIKRYQIPYILVGDIDRGGIFAQIWGTYELVPDIKDYSLGFVVNKFRGAPGLFEEGVKILEERTQKPCLGVLPHLQESVFEEDSASLGAPKGRFLSEGKLRLAVVYYPHLSNYLDFDPFRSEEVELIYTAEKEELQKAHVIFLPGSKNTLASLEFLKRENLFQTIRQLAHQKIIVGICGGFQLLGKVIRDDGVENQSPGEEALSLLPHETVFFPEKIATASRARIKLPFFAGEVPGFEIRYGRSFWAGEEINFLGDAHLWGTYLHGLFYHDDFRHAFLNFAREKFGLPPRPKTSFVGYLQKKLAAIAQEKAFKTFLNRLERLF</sequence>
<dbReference type="EMBL" id="DROK01000042">
    <property type="protein sequence ID" value="HHI96504.1"/>
    <property type="molecule type" value="Genomic_DNA"/>
</dbReference>
<proteinExistence type="inferred from homology"/>
<organism evidence="7">
    <name type="scientific">Thermodesulfatator atlanticus</name>
    <dbReference type="NCBI Taxonomy" id="501497"/>
    <lineage>
        <taxon>Bacteria</taxon>
        <taxon>Pseudomonadati</taxon>
        <taxon>Thermodesulfobacteriota</taxon>
        <taxon>Thermodesulfobacteria</taxon>
        <taxon>Thermodesulfobacteriales</taxon>
        <taxon>Thermodesulfatatoraceae</taxon>
        <taxon>Thermodesulfatator</taxon>
    </lineage>
</organism>
<name>A0A7V5NYE1_9BACT</name>
<dbReference type="InterPro" id="IPR011698">
    <property type="entry name" value="GATase_3"/>
</dbReference>
<protein>
    <recommendedName>
        <fullName evidence="4">Cobyric acid synthase</fullName>
    </recommendedName>
</protein>
<dbReference type="HAMAP" id="MF_00028">
    <property type="entry name" value="CobQ"/>
    <property type="match status" value="1"/>
</dbReference>
<feature type="active site" description="Nucleophile" evidence="4">
    <location>
        <position position="328"/>
    </location>
</feature>
<dbReference type="SUPFAM" id="SSF52540">
    <property type="entry name" value="P-loop containing nucleoside triphosphate hydrolases"/>
    <property type="match status" value="1"/>
</dbReference>
<reference evidence="7" key="1">
    <citation type="journal article" date="2020" name="mSystems">
        <title>Genome- and Community-Level Interaction Insights into Carbon Utilization and Element Cycling Functions of Hydrothermarchaeota in Hydrothermal Sediment.</title>
        <authorList>
            <person name="Zhou Z."/>
            <person name="Liu Y."/>
            <person name="Xu W."/>
            <person name="Pan J."/>
            <person name="Luo Z.H."/>
            <person name="Li M."/>
        </authorList>
    </citation>
    <scope>NUCLEOTIDE SEQUENCE [LARGE SCALE GENOMIC DNA]</scope>
    <source>
        <strain evidence="7">HyVt-533</strain>
    </source>
</reference>
<feature type="active site" evidence="4">
    <location>
        <position position="415"/>
    </location>
</feature>
<dbReference type="InterPro" id="IPR033949">
    <property type="entry name" value="CobQ_GATase1"/>
</dbReference>
<dbReference type="PANTHER" id="PTHR21343">
    <property type="entry name" value="DETHIOBIOTIN SYNTHETASE"/>
    <property type="match status" value="1"/>
</dbReference>
<dbReference type="InterPro" id="IPR029062">
    <property type="entry name" value="Class_I_gatase-like"/>
</dbReference>
<dbReference type="SUPFAM" id="SSF52317">
    <property type="entry name" value="Class I glutamine amidotransferase-like"/>
    <property type="match status" value="1"/>
</dbReference>
<dbReference type="Pfam" id="PF07685">
    <property type="entry name" value="GATase_3"/>
    <property type="match status" value="1"/>
</dbReference>
<comment type="function">
    <text evidence="4">Catalyzes amidations at positions B, D, E, and G on adenosylcobyrinic A,C-diamide. NH(2) groups are provided by glutamine, and one molecule of ATP is hydrogenolyzed for each amidation.</text>
</comment>
<dbReference type="InterPro" id="IPR027417">
    <property type="entry name" value="P-loop_NTPase"/>
</dbReference>
<dbReference type="GO" id="GO:0009236">
    <property type="term" value="P:cobalamin biosynthetic process"/>
    <property type="evidence" value="ECO:0007669"/>
    <property type="project" value="UniProtKB-UniRule"/>
</dbReference>
<accession>A0A7V5NYE1</accession>
<comment type="caution">
    <text evidence="7">The sequence shown here is derived from an EMBL/GenBank/DDBJ whole genome shotgun (WGS) entry which is preliminary data.</text>
</comment>
<evidence type="ECO:0000256" key="1">
    <source>
        <dbReference type="ARBA" id="ARBA00004953"/>
    </source>
</evidence>